<dbReference type="PANTHER" id="PTHR28013">
    <property type="entry name" value="PROTEIN DCV1-RELATED"/>
    <property type="match status" value="1"/>
</dbReference>
<keyword evidence="4 5" id="KW-0472">Membrane</keyword>
<feature type="transmembrane region" description="Helical" evidence="5">
    <location>
        <begin position="161"/>
        <end position="187"/>
    </location>
</feature>
<proteinExistence type="predicted"/>
<keyword evidence="7" id="KW-1185">Reference proteome</keyword>
<name>A0A8H4VP10_9HELO</name>
<dbReference type="GO" id="GO:0005886">
    <property type="term" value="C:plasma membrane"/>
    <property type="evidence" value="ECO:0007669"/>
    <property type="project" value="InterPro"/>
</dbReference>
<evidence type="ECO:0000256" key="2">
    <source>
        <dbReference type="ARBA" id="ARBA00022692"/>
    </source>
</evidence>
<sequence>MSAGRVIHGIGTFLFLAAFALLIVPDLTAPTVRGLSLFTLTNRVNATGDSITIHYGSFGYCVLNINPAIYPYYNYTEDGGSVRCPKPGIGYDILQPVLGDFYFLISNNPTNTNGTSNNGTNPEFTVRQLSKIFAVPPVATVLSFIAFLLGLGSVVSPEPLLSILAFFLALLSFVVSLAATVVEFLMFSSLKNTFDSHNFILKGDYDTGLWSLLAATACLFFGTIFVMFTCCGRGRKVYSPNGSQNVHVHVERPERTLKRVCDPNRNNTTPDPYRVS</sequence>
<evidence type="ECO:0000256" key="5">
    <source>
        <dbReference type="SAM" id="Phobius"/>
    </source>
</evidence>
<dbReference type="Pfam" id="PF06687">
    <property type="entry name" value="SUR7"/>
    <property type="match status" value="1"/>
</dbReference>
<feature type="transmembrane region" description="Helical" evidence="5">
    <location>
        <begin position="132"/>
        <end position="155"/>
    </location>
</feature>
<evidence type="ECO:0000256" key="3">
    <source>
        <dbReference type="ARBA" id="ARBA00022989"/>
    </source>
</evidence>
<dbReference type="AlphaFoldDB" id="A0A8H4VP10"/>
<evidence type="ECO:0008006" key="8">
    <source>
        <dbReference type="Google" id="ProtNLM"/>
    </source>
</evidence>
<dbReference type="InterPro" id="IPR009571">
    <property type="entry name" value="SUR7/Rim9-like_fungi"/>
</dbReference>
<dbReference type="OrthoDB" id="2354757at2759"/>
<comment type="caution">
    <text evidence="6">The sequence shown here is derived from an EMBL/GenBank/DDBJ whole genome shotgun (WGS) entry which is preliminary data.</text>
</comment>
<evidence type="ECO:0000256" key="4">
    <source>
        <dbReference type="ARBA" id="ARBA00023136"/>
    </source>
</evidence>
<dbReference type="Proteomes" id="UP000566819">
    <property type="component" value="Unassembled WGS sequence"/>
</dbReference>
<evidence type="ECO:0000256" key="1">
    <source>
        <dbReference type="ARBA" id="ARBA00004141"/>
    </source>
</evidence>
<keyword evidence="2 5" id="KW-0812">Transmembrane</keyword>
<feature type="transmembrane region" description="Helical" evidence="5">
    <location>
        <begin position="208"/>
        <end position="228"/>
    </location>
</feature>
<evidence type="ECO:0000313" key="7">
    <source>
        <dbReference type="Proteomes" id="UP000566819"/>
    </source>
</evidence>
<dbReference type="PANTHER" id="PTHR28013:SF3">
    <property type="entry name" value="PROTEIN DCV1-RELATED"/>
    <property type="match status" value="1"/>
</dbReference>
<protein>
    <recommendedName>
        <fullName evidence="8">Pali-domain-containing protein</fullName>
    </recommendedName>
</protein>
<reference evidence="6 7" key="1">
    <citation type="submission" date="2020-03" db="EMBL/GenBank/DDBJ databases">
        <title>Draft Genome Sequence of Cudoniella acicularis.</title>
        <authorList>
            <person name="Buettner E."/>
            <person name="Kellner H."/>
        </authorList>
    </citation>
    <scope>NUCLEOTIDE SEQUENCE [LARGE SCALE GENOMIC DNA]</scope>
    <source>
        <strain evidence="6 7">DSM 108380</strain>
    </source>
</reference>
<accession>A0A8H4VP10</accession>
<gene>
    <name evidence="6" type="ORF">G7Y89_g15127</name>
</gene>
<organism evidence="6 7">
    <name type="scientific">Cudoniella acicularis</name>
    <dbReference type="NCBI Taxonomy" id="354080"/>
    <lineage>
        <taxon>Eukaryota</taxon>
        <taxon>Fungi</taxon>
        <taxon>Dikarya</taxon>
        <taxon>Ascomycota</taxon>
        <taxon>Pezizomycotina</taxon>
        <taxon>Leotiomycetes</taxon>
        <taxon>Helotiales</taxon>
        <taxon>Tricladiaceae</taxon>
        <taxon>Cudoniella</taxon>
    </lineage>
</organism>
<keyword evidence="3 5" id="KW-1133">Transmembrane helix</keyword>
<feature type="transmembrane region" description="Helical" evidence="5">
    <location>
        <begin position="6"/>
        <end position="24"/>
    </location>
</feature>
<dbReference type="GO" id="GO:0032153">
    <property type="term" value="C:cell division site"/>
    <property type="evidence" value="ECO:0007669"/>
    <property type="project" value="TreeGrafter"/>
</dbReference>
<evidence type="ECO:0000313" key="6">
    <source>
        <dbReference type="EMBL" id="KAF4617023.1"/>
    </source>
</evidence>
<comment type="subcellular location">
    <subcellularLocation>
        <location evidence="1">Membrane</location>
        <topology evidence="1">Multi-pass membrane protein</topology>
    </subcellularLocation>
</comment>
<dbReference type="EMBL" id="JAAMPI010002217">
    <property type="protein sequence ID" value="KAF4617023.1"/>
    <property type="molecule type" value="Genomic_DNA"/>
</dbReference>
<dbReference type="InterPro" id="IPR051380">
    <property type="entry name" value="pH-response_reg_palI/RIM9"/>
</dbReference>
<dbReference type="GO" id="GO:0035838">
    <property type="term" value="C:growing cell tip"/>
    <property type="evidence" value="ECO:0007669"/>
    <property type="project" value="TreeGrafter"/>
</dbReference>